<dbReference type="KEGG" id="nmv:NITMOv2_4001"/>
<sequence>MKDHPSTWIVSGLTCREVAAGASDYLEGRVPIPTDLRIALHVASCAGCRAYFTHLALVRKVLTQLPPMYPSPIDRLRLRRRFAAHSAQ</sequence>
<dbReference type="EMBL" id="CP011801">
    <property type="protein sequence ID" value="ALA60385.1"/>
    <property type="molecule type" value="Genomic_DNA"/>
</dbReference>
<dbReference type="Proteomes" id="UP000069205">
    <property type="component" value="Chromosome"/>
</dbReference>
<dbReference type="STRING" id="42253.NITMOv2_4001"/>
<proteinExistence type="predicted"/>
<dbReference type="AlphaFoldDB" id="A0A0K2GHF1"/>
<organism evidence="1 2">
    <name type="scientific">Nitrospira moscoviensis</name>
    <dbReference type="NCBI Taxonomy" id="42253"/>
    <lineage>
        <taxon>Bacteria</taxon>
        <taxon>Pseudomonadati</taxon>
        <taxon>Nitrospirota</taxon>
        <taxon>Nitrospiria</taxon>
        <taxon>Nitrospirales</taxon>
        <taxon>Nitrospiraceae</taxon>
        <taxon>Nitrospira</taxon>
    </lineage>
</organism>
<keyword evidence="2" id="KW-1185">Reference proteome</keyword>
<dbReference type="PATRIC" id="fig|42253.5.peg.3947"/>
<reference evidence="1 2" key="1">
    <citation type="journal article" date="2015" name="Proc. Natl. Acad. Sci. U.S.A.">
        <title>Expanded metabolic versatility of ubiquitous nitrite-oxidizing bacteria from the genus Nitrospira.</title>
        <authorList>
            <person name="Koch H."/>
            <person name="Lucker S."/>
            <person name="Albertsen M."/>
            <person name="Kitzinger K."/>
            <person name="Herbold C."/>
            <person name="Spieck E."/>
            <person name="Nielsen P.H."/>
            <person name="Wagner M."/>
            <person name="Daims H."/>
        </authorList>
    </citation>
    <scope>NUCLEOTIDE SEQUENCE [LARGE SCALE GENOMIC DNA]</scope>
    <source>
        <strain evidence="1 2">NSP M-1</strain>
    </source>
</reference>
<evidence type="ECO:0008006" key="3">
    <source>
        <dbReference type="Google" id="ProtNLM"/>
    </source>
</evidence>
<name>A0A0K2GHF1_NITMO</name>
<gene>
    <name evidence="1" type="ORF">NITMOv2_4001</name>
</gene>
<protein>
    <recommendedName>
        <fullName evidence="3">Zinc-finger domain-containing protein</fullName>
    </recommendedName>
</protein>
<dbReference type="OrthoDB" id="8374021at2"/>
<evidence type="ECO:0000313" key="2">
    <source>
        <dbReference type="Proteomes" id="UP000069205"/>
    </source>
</evidence>
<dbReference type="RefSeq" id="WP_053381255.1">
    <property type="nucleotide sequence ID" value="NZ_CP011801.1"/>
</dbReference>
<accession>A0A0K2GHF1</accession>
<evidence type="ECO:0000313" key="1">
    <source>
        <dbReference type="EMBL" id="ALA60385.1"/>
    </source>
</evidence>